<keyword evidence="2" id="KW-0472">Membrane</keyword>
<name>A0A9D2QGP8_9CORY</name>
<reference evidence="3" key="2">
    <citation type="submission" date="2021-04" db="EMBL/GenBank/DDBJ databases">
        <authorList>
            <person name="Gilroy R."/>
        </authorList>
    </citation>
    <scope>NUCLEOTIDE SEQUENCE</scope>
    <source>
        <strain evidence="3">ChiHjej13B12-4958</strain>
    </source>
</reference>
<feature type="region of interest" description="Disordered" evidence="1">
    <location>
        <begin position="148"/>
        <end position="175"/>
    </location>
</feature>
<accession>A0A9D2QGP8</accession>
<gene>
    <name evidence="3" type="ORF">H9751_06710</name>
</gene>
<keyword evidence="2" id="KW-1133">Transmembrane helix</keyword>
<feature type="transmembrane region" description="Helical" evidence="2">
    <location>
        <begin position="12"/>
        <end position="30"/>
    </location>
</feature>
<evidence type="ECO:0000256" key="1">
    <source>
        <dbReference type="SAM" id="MobiDB-lite"/>
    </source>
</evidence>
<dbReference type="AlphaFoldDB" id="A0A9D2QGP8"/>
<evidence type="ECO:0000256" key="2">
    <source>
        <dbReference type="SAM" id="Phobius"/>
    </source>
</evidence>
<proteinExistence type="predicted"/>
<feature type="transmembrane region" description="Helical" evidence="2">
    <location>
        <begin position="36"/>
        <end position="58"/>
    </location>
</feature>
<dbReference type="Proteomes" id="UP000823858">
    <property type="component" value="Unassembled WGS sequence"/>
</dbReference>
<comment type="caution">
    <text evidence="3">The sequence shown here is derived from an EMBL/GenBank/DDBJ whole genome shotgun (WGS) entry which is preliminary data.</text>
</comment>
<dbReference type="EMBL" id="DWVP01000016">
    <property type="protein sequence ID" value="HJC85217.1"/>
    <property type="molecule type" value="Genomic_DNA"/>
</dbReference>
<reference evidence="3" key="1">
    <citation type="journal article" date="2021" name="PeerJ">
        <title>Extensive microbial diversity within the chicken gut microbiome revealed by metagenomics and culture.</title>
        <authorList>
            <person name="Gilroy R."/>
            <person name="Ravi A."/>
            <person name="Getino M."/>
            <person name="Pursley I."/>
            <person name="Horton D.L."/>
            <person name="Alikhan N.F."/>
            <person name="Baker D."/>
            <person name="Gharbi K."/>
            <person name="Hall N."/>
            <person name="Watson M."/>
            <person name="Adriaenssens E.M."/>
            <person name="Foster-Nyarko E."/>
            <person name="Jarju S."/>
            <person name="Secka A."/>
            <person name="Antonio M."/>
            <person name="Oren A."/>
            <person name="Chaudhuri R.R."/>
            <person name="La Ragione R."/>
            <person name="Hildebrand F."/>
            <person name="Pallen M.J."/>
        </authorList>
    </citation>
    <scope>NUCLEOTIDE SEQUENCE</scope>
    <source>
        <strain evidence="3">ChiHjej13B12-4958</strain>
    </source>
</reference>
<organism evidence="3 4">
    <name type="scientific">Candidatus Corynebacterium faecigallinarum</name>
    <dbReference type="NCBI Taxonomy" id="2838528"/>
    <lineage>
        <taxon>Bacteria</taxon>
        <taxon>Bacillati</taxon>
        <taxon>Actinomycetota</taxon>
        <taxon>Actinomycetes</taxon>
        <taxon>Mycobacteriales</taxon>
        <taxon>Corynebacteriaceae</taxon>
        <taxon>Corynebacterium</taxon>
    </lineage>
</organism>
<sequence length="202" mass="21952">MNDNRGNGPAVTGCGALILFAVALWAFLWALKIGMILLGVAMILTAFVGAIALPIYLWSGVRGRRAAEENLAELDAALVTLSNESSARLRTAVRWWDDLQRNKGVGTRLEEAYFVENSRPLDAELRDILVRANTLVEESDRVLQSATTTFPSTAGHTPSPGAAVPTGEDSQTTPREECIDQIERSDDLTLELDALRRKVSTG</sequence>
<evidence type="ECO:0000313" key="3">
    <source>
        <dbReference type="EMBL" id="HJC85217.1"/>
    </source>
</evidence>
<protein>
    <submittedName>
        <fullName evidence="3">Uncharacterized protein</fullName>
    </submittedName>
</protein>
<keyword evidence="2" id="KW-0812">Transmembrane</keyword>
<evidence type="ECO:0000313" key="4">
    <source>
        <dbReference type="Proteomes" id="UP000823858"/>
    </source>
</evidence>